<reference evidence="1" key="3">
    <citation type="submission" date="2018-07" db="EMBL/GenBank/DDBJ databases">
        <title>WGS assembly of Glycine max.</title>
        <authorList>
            <person name="Schmutz J."/>
            <person name="Cannon S."/>
            <person name="Schlueter J."/>
            <person name="Ma J."/>
            <person name="Mitros T."/>
            <person name="Nelson W."/>
            <person name="Hyten D."/>
            <person name="Song Q."/>
            <person name="Thelen J."/>
            <person name="Cheng J."/>
            <person name="Xu D."/>
            <person name="Hellsten U."/>
            <person name="May G."/>
            <person name="Yu Y."/>
            <person name="Sakurai T."/>
            <person name="Umezawa T."/>
            <person name="Bhattacharyya M."/>
            <person name="Sandhu D."/>
            <person name="Valliyodan B."/>
            <person name="Lindquist E."/>
            <person name="Peto M."/>
            <person name="Grant D."/>
            <person name="Shu S."/>
            <person name="Goodstein D."/>
            <person name="Barry K."/>
            <person name="Futrell-Griggs M."/>
            <person name="Abernathy B."/>
            <person name="Du J."/>
            <person name="Tian Z."/>
            <person name="Zhu L."/>
            <person name="Gill N."/>
            <person name="Joshi T."/>
            <person name="Libault M."/>
            <person name="Sethuraman A."/>
            <person name="Zhang X."/>
            <person name="Shinozaki K."/>
            <person name="Nguyen H."/>
            <person name="Wing R."/>
            <person name="Cregan P."/>
            <person name="Specht J."/>
            <person name="Grimwood J."/>
            <person name="Rokhsar D."/>
            <person name="Stacey G."/>
            <person name="Shoemaker R."/>
            <person name="Jackson S."/>
        </authorList>
    </citation>
    <scope>NUCLEOTIDE SEQUENCE</scope>
    <source>
        <tissue evidence="1">Callus</tissue>
    </source>
</reference>
<dbReference type="Gramene" id="KRH23295">
    <property type="protein sequence ID" value="KRH23295"/>
    <property type="gene ID" value="GLYMA_13G349000"/>
</dbReference>
<dbReference type="PaxDb" id="3847-GLYMA13G42485.1"/>
<name>K7M3M6_SOYBN</name>
<dbReference type="AlphaFoldDB" id="K7M3M6"/>
<reference evidence="1 2" key="1">
    <citation type="journal article" date="2010" name="Nature">
        <title>Genome sequence of the palaeopolyploid soybean.</title>
        <authorList>
            <person name="Schmutz J."/>
            <person name="Cannon S.B."/>
            <person name="Schlueter J."/>
            <person name="Ma J."/>
            <person name="Mitros T."/>
            <person name="Nelson W."/>
            <person name="Hyten D.L."/>
            <person name="Song Q."/>
            <person name="Thelen J.J."/>
            <person name="Cheng J."/>
            <person name="Xu D."/>
            <person name="Hellsten U."/>
            <person name="May G.D."/>
            <person name="Yu Y."/>
            <person name="Sakurai T."/>
            <person name="Umezawa T."/>
            <person name="Bhattacharyya M.K."/>
            <person name="Sandhu D."/>
            <person name="Valliyodan B."/>
            <person name="Lindquist E."/>
            <person name="Peto M."/>
            <person name="Grant D."/>
            <person name="Shu S."/>
            <person name="Goodstein D."/>
            <person name="Barry K."/>
            <person name="Futrell-Griggs M."/>
            <person name="Abernathy B."/>
            <person name="Du J."/>
            <person name="Tian Z."/>
            <person name="Zhu L."/>
            <person name="Gill N."/>
            <person name="Joshi T."/>
            <person name="Libault M."/>
            <person name="Sethuraman A."/>
            <person name="Zhang X.-C."/>
            <person name="Shinozaki K."/>
            <person name="Nguyen H.T."/>
            <person name="Wing R.A."/>
            <person name="Cregan P."/>
            <person name="Specht J."/>
            <person name="Grimwood J."/>
            <person name="Rokhsar D."/>
            <person name="Stacey G."/>
            <person name="Shoemaker R.C."/>
            <person name="Jackson S.A."/>
        </authorList>
    </citation>
    <scope>NUCLEOTIDE SEQUENCE [LARGE SCALE GENOMIC DNA]</scope>
    <source>
        <strain evidence="2">cv. Williams 82</strain>
        <tissue evidence="1">Callus</tissue>
    </source>
</reference>
<evidence type="ECO:0000313" key="2">
    <source>
        <dbReference type="EnsemblPlants" id="KRH23295"/>
    </source>
</evidence>
<dbReference type="Proteomes" id="UP000008827">
    <property type="component" value="Chromosome 13"/>
</dbReference>
<reference evidence="2" key="2">
    <citation type="submission" date="2018-02" db="UniProtKB">
        <authorList>
            <consortium name="EnsemblPlants"/>
        </authorList>
    </citation>
    <scope>IDENTIFICATION</scope>
    <source>
        <strain evidence="2">Williams 82</strain>
    </source>
</reference>
<proteinExistence type="predicted"/>
<dbReference type="InParanoid" id="K7M3M6"/>
<evidence type="ECO:0000313" key="1">
    <source>
        <dbReference type="EMBL" id="KRH23295.1"/>
    </source>
</evidence>
<keyword evidence="3" id="KW-1185">Reference proteome</keyword>
<sequence length="75" mass="8741">MVAPFFLPTPPQFPYIKIENKKTSGPKKKCLFQRPICSFLQCLDLFVHLEVHELSHVPLAFDTHFHLCYQNLKLG</sequence>
<dbReference type="HOGENOM" id="CLU_2675956_0_0_1"/>
<dbReference type="EnsemblPlants" id="KRH23295">
    <property type="protein sequence ID" value="KRH23295"/>
    <property type="gene ID" value="GLYMA_13G349000"/>
</dbReference>
<protein>
    <submittedName>
        <fullName evidence="1 2">Uncharacterized protein</fullName>
    </submittedName>
</protein>
<dbReference type="EMBL" id="CM000846">
    <property type="protein sequence ID" value="KRH23295.1"/>
    <property type="molecule type" value="Genomic_DNA"/>
</dbReference>
<accession>K7M3M6</accession>
<organism evidence="2">
    <name type="scientific">Glycine max</name>
    <name type="common">Soybean</name>
    <name type="synonym">Glycine hispida</name>
    <dbReference type="NCBI Taxonomy" id="3847"/>
    <lineage>
        <taxon>Eukaryota</taxon>
        <taxon>Viridiplantae</taxon>
        <taxon>Streptophyta</taxon>
        <taxon>Embryophyta</taxon>
        <taxon>Tracheophyta</taxon>
        <taxon>Spermatophyta</taxon>
        <taxon>Magnoliopsida</taxon>
        <taxon>eudicotyledons</taxon>
        <taxon>Gunneridae</taxon>
        <taxon>Pentapetalae</taxon>
        <taxon>rosids</taxon>
        <taxon>fabids</taxon>
        <taxon>Fabales</taxon>
        <taxon>Fabaceae</taxon>
        <taxon>Papilionoideae</taxon>
        <taxon>50 kb inversion clade</taxon>
        <taxon>NPAAA clade</taxon>
        <taxon>indigoferoid/millettioid clade</taxon>
        <taxon>Phaseoleae</taxon>
        <taxon>Glycine</taxon>
        <taxon>Glycine subgen. Soja</taxon>
    </lineage>
</organism>
<gene>
    <name evidence="1" type="ORF">GLYMA_13G349000</name>
</gene>
<evidence type="ECO:0000313" key="3">
    <source>
        <dbReference type="Proteomes" id="UP000008827"/>
    </source>
</evidence>